<evidence type="ECO:0000256" key="2">
    <source>
        <dbReference type="SAM" id="MobiDB-lite"/>
    </source>
</evidence>
<feature type="region of interest" description="Disordered" evidence="2">
    <location>
        <begin position="144"/>
        <end position="163"/>
    </location>
</feature>
<evidence type="ECO:0000313" key="6">
    <source>
        <dbReference type="Proteomes" id="UP000747110"/>
    </source>
</evidence>
<feature type="region of interest" description="Disordered" evidence="2">
    <location>
        <begin position="736"/>
        <end position="760"/>
    </location>
</feature>
<feature type="transmembrane region" description="Helical" evidence="3">
    <location>
        <begin position="27"/>
        <end position="47"/>
    </location>
</feature>
<evidence type="ECO:0000256" key="1">
    <source>
        <dbReference type="SAM" id="Coils"/>
    </source>
</evidence>
<feature type="compositionally biased region" description="Gly residues" evidence="2">
    <location>
        <begin position="741"/>
        <end position="760"/>
    </location>
</feature>
<proteinExistence type="predicted"/>
<organism evidence="4 6">
    <name type="scientific">Volvox reticuliferus</name>
    <dbReference type="NCBI Taxonomy" id="1737510"/>
    <lineage>
        <taxon>Eukaryota</taxon>
        <taxon>Viridiplantae</taxon>
        <taxon>Chlorophyta</taxon>
        <taxon>core chlorophytes</taxon>
        <taxon>Chlorophyceae</taxon>
        <taxon>CS clade</taxon>
        <taxon>Chlamydomonadales</taxon>
        <taxon>Volvocaceae</taxon>
        <taxon>Volvox</taxon>
    </lineage>
</organism>
<gene>
    <name evidence="4" type="ORF">Vretifemale_19056</name>
    <name evidence="5" type="ORF">Vretimale_18748</name>
</gene>
<dbReference type="PANTHER" id="PTHR10004:SF8">
    <property type="entry name" value="OS06G0538200 PROTEIN"/>
    <property type="match status" value="1"/>
</dbReference>
<evidence type="ECO:0000256" key="3">
    <source>
        <dbReference type="SAM" id="Phobius"/>
    </source>
</evidence>
<dbReference type="EMBL" id="BNCP01000065">
    <property type="protein sequence ID" value="GIL91454.1"/>
    <property type="molecule type" value="Genomic_DNA"/>
</dbReference>
<protein>
    <submittedName>
        <fullName evidence="4">Uncharacterized protein</fullName>
    </submittedName>
</protein>
<sequence>MDAGSLSTIGIVSSVGAPDRRRGNPPAAITLIGLGIACVTAAVTLVISRSSSAAKARGPAARKKVHTARSGSLLSECPQDTSNKPVAASDPATTTALASAEETFPVHEPVLCESPGSTGMAEQNVINISTSAAACALPERSVPEDFNTSAPGPATIEGQSPPLVAASCSPAAAAADGSVRHTSGPPGVLMAELPSLSQTSAATIAPNGGLSVSPHVQPLEERQMADQEDQAQAEPIGTAQEAQQLSHIQQHGVTDKSAPELPAADIGKISEVSDDAGTALADQRGELDAATLVRTALEVDDGENGKTAEEVEPQSEVEAEAEQLLLAATTAWNVHGNRAQGVKLAKKALAKLRTGPHRAKYRSDVASSLADMLYGMNRWEEALEAVGEAREAARAAGEWAMAIKLTNNMGAVYKKLARISDAIELHRSCYAMAVAEMGVAHPLSLLARTNLTETLTMRKASEPGAGGQEDLKEEEIAAQREARLLLQAALAQLKAEAETQKTALEAAAAVNDAKEPGKDYSEDSVVNSSQGREELPAAAMYRRTCTAIVRTHIELGRLEMMAGEDADAAEGAFRSALALCDELYGVDSRESGGPAFSLANCLRSIGKKDEARALYERLFDLIVQRNGHGEETAVHLARSLADLAEEAGDWAAADKFTSAALNSMMLLIGTRAHPVLESFYQAACRAKIHNGDAAGAEALRRQYLTSMLRLSQQQARNHPGGRSQLATAPGTGQLVSAAGLATGGSGNQQKSGGGAKKSRK</sequence>
<keyword evidence="3" id="KW-0472">Membrane</keyword>
<keyword evidence="1" id="KW-0175">Coiled coil</keyword>
<feature type="region of interest" description="Disordered" evidence="2">
    <location>
        <begin position="221"/>
        <end position="259"/>
    </location>
</feature>
<evidence type="ECO:0000313" key="5">
    <source>
        <dbReference type="EMBL" id="GIM16089.1"/>
    </source>
</evidence>
<reference evidence="4" key="1">
    <citation type="journal article" date="2021" name="Proc. Natl. Acad. Sci. U.S.A.">
        <title>Three genomes in the algal genus Volvox reveal the fate of a haploid sex-determining region after a transition to homothallism.</title>
        <authorList>
            <person name="Yamamoto K."/>
            <person name="Hamaji T."/>
            <person name="Kawai-Toyooka H."/>
            <person name="Matsuzaki R."/>
            <person name="Takahashi F."/>
            <person name="Nishimura Y."/>
            <person name="Kawachi M."/>
            <person name="Noguchi H."/>
            <person name="Minakuchi Y."/>
            <person name="Umen J.G."/>
            <person name="Toyoda A."/>
            <person name="Nozaki H."/>
        </authorList>
    </citation>
    <scope>NUCLEOTIDE SEQUENCE</scope>
    <source>
        <strain evidence="5">NIES-3785</strain>
        <strain evidence="4">NIES-3786</strain>
    </source>
</reference>
<dbReference type="SUPFAM" id="SSF48452">
    <property type="entry name" value="TPR-like"/>
    <property type="match status" value="2"/>
</dbReference>
<feature type="compositionally biased region" description="Polar residues" evidence="2">
    <location>
        <begin position="240"/>
        <end position="252"/>
    </location>
</feature>
<dbReference type="OrthoDB" id="47785at2759"/>
<feature type="compositionally biased region" description="Polar residues" evidence="2">
    <location>
        <begin position="69"/>
        <end position="84"/>
    </location>
</feature>
<feature type="coiled-coil region" evidence="1">
    <location>
        <begin position="476"/>
        <end position="510"/>
    </location>
</feature>
<comment type="caution">
    <text evidence="4">The sequence shown here is derived from an EMBL/GenBank/DDBJ whole genome shotgun (WGS) entry which is preliminary data.</text>
</comment>
<evidence type="ECO:0000313" key="4">
    <source>
        <dbReference type="EMBL" id="GIL91454.1"/>
    </source>
</evidence>
<dbReference type="Gene3D" id="1.25.40.10">
    <property type="entry name" value="Tetratricopeptide repeat domain"/>
    <property type="match status" value="2"/>
</dbReference>
<feature type="region of interest" description="Disordered" evidence="2">
    <location>
        <begin position="58"/>
        <end position="90"/>
    </location>
</feature>
<keyword evidence="3" id="KW-1133">Transmembrane helix</keyword>
<dbReference type="Proteomes" id="UP000747110">
    <property type="component" value="Unassembled WGS sequence"/>
</dbReference>
<dbReference type="Proteomes" id="UP000722791">
    <property type="component" value="Unassembled WGS sequence"/>
</dbReference>
<name>A0A8J4CYE9_9CHLO</name>
<accession>A0A8J4CYE9</accession>
<keyword evidence="3" id="KW-0812">Transmembrane</keyword>
<dbReference type="PANTHER" id="PTHR10004">
    <property type="entry name" value="OS06G0538200 PROTEIN"/>
    <property type="match status" value="1"/>
</dbReference>
<dbReference type="EMBL" id="BNCQ01000074">
    <property type="protein sequence ID" value="GIM16089.1"/>
    <property type="molecule type" value="Genomic_DNA"/>
</dbReference>
<keyword evidence="6" id="KW-1185">Reference proteome</keyword>
<dbReference type="InterPro" id="IPR011990">
    <property type="entry name" value="TPR-like_helical_dom_sf"/>
</dbReference>
<dbReference type="AlphaFoldDB" id="A0A8J4CYE9"/>